<proteinExistence type="predicted"/>
<dbReference type="Proteomes" id="UP000290958">
    <property type="component" value="Unassembled WGS sequence"/>
</dbReference>
<evidence type="ECO:0000313" key="2">
    <source>
        <dbReference type="Proteomes" id="UP000290958"/>
    </source>
</evidence>
<keyword evidence="2" id="KW-1185">Reference proteome</keyword>
<dbReference type="AlphaFoldDB" id="A0A4Q1KHP3"/>
<dbReference type="EMBL" id="SBKP01000005">
    <property type="protein sequence ID" value="RXR29283.1"/>
    <property type="molecule type" value="Genomic_DNA"/>
</dbReference>
<sequence>MPILRKIESFLRDTGMAPTRFGRDAVRDPRLVFDIRNGREPSPRMIQKIEHFMNIFQNGAISQ</sequence>
<dbReference type="OrthoDB" id="7376075at2"/>
<gene>
    <name evidence="1" type="ORF">EQG66_07280</name>
</gene>
<reference evidence="2" key="1">
    <citation type="submission" date="2019-01" db="EMBL/GenBank/DDBJ databases">
        <title>Cytophagaceae bacterium strain CAR-16.</title>
        <authorList>
            <person name="Chen W.-M."/>
        </authorList>
    </citation>
    <scope>NUCLEOTIDE SEQUENCE [LARGE SCALE GENOMIC DNA]</scope>
    <source>
        <strain evidence="2">CHR27</strain>
    </source>
</reference>
<organism evidence="1 2">
    <name type="scientific">Sphingobium fluviale</name>
    <dbReference type="NCBI Taxonomy" id="2506423"/>
    <lineage>
        <taxon>Bacteria</taxon>
        <taxon>Pseudomonadati</taxon>
        <taxon>Pseudomonadota</taxon>
        <taxon>Alphaproteobacteria</taxon>
        <taxon>Sphingomonadales</taxon>
        <taxon>Sphingomonadaceae</taxon>
        <taxon>Sphingobium</taxon>
    </lineage>
</organism>
<evidence type="ECO:0000313" key="1">
    <source>
        <dbReference type="EMBL" id="RXR29283.1"/>
    </source>
</evidence>
<name>A0A4Q1KHP3_9SPHN</name>
<comment type="caution">
    <text evidence="1">The sequence shown here is derived from an EMBL/GenBank/DDBJ whole genome shotgun (WGS) entry which is preliminary data.</text>
</comment>
<accession>A0A4Q1KHP3</accession>
<protein>
    <recommendedName>
        <fullName evidence="3">XRE family transcriptional regulator</fullName>
    </recommendedName>
</protein>
<evidence type="ECO:0008006" key="3">
    <source>
        <dbReference type="Google" id="ProtNLM"/>
    </source>
</evidence>